<comment type="caution">
    <text evidence="2">The sequence shown here is derived from an EMBL/GenBank/DDBJ whole genome shotgun (WGS) entry which is preliminary data.</text>
</comment>
<reference evidence="2 3" key="1">
    <citation type="journal article" date="2018" name="PLoS ONE">
        <title>The draft genome of Kipferlia bialata reveals reductive genome evolution in fornicate parasites.</title>
        <authorList>
            <person name="Tanifuji G."/>
            <person name="Takabayashi S."/>
            <person name="Kume K."/>
            <person name="Takagi M."/>
            <person name="Nakayama T."/>
            <person name="Kamikawa R."/>
            <person name="Inagaki Y."/>
            <person name="Hashimoto T."/>
        </authorList>
    </citation>
    <scope>NUCLEOTIDE SEQUENCE [LARGE SCALE GENOMIC DNA]</scope>
    <source>
        <strain evidence="2">NY0173</strain>
    </source>
</reference>
<feature type="compositionally biased region" description="Polar residues" evidence="1">
    <location>
        <begin position="145"/>
        <end position="186"/>
    </location>
</feature>
<feature type="compositionally biased region" description="Polar residues" evidence="1">
    <location>
        <begin position="68"/>
        <end position="84"/>
    </location>
</feature>
<dbReference type="EMBL" id="BDIP01009711">
    <property type="protein sequence ID" value="GCA65085.1"/>
    <property type="molecule type" value="Genomic_DNA"/>
</dbReference>
<dbReference type="AlphaFoldDB" id="A0A391NV91"/>
<evidence type="ECO:0000313" key="3">
    <source>
        <dbReference type="Proteomes" id="UP000265618"/>
    </source>
</evidence>
<name>A0A391NV91_9EUKA</name>
<gene>
    <name evidence="2" type="ORF">KIPB_016210</name>
</gene>
<sequence length="186" mass="19754">TSPALPALDAPSPLLPKRERGTERDRETRLRDTAQASPDSVTLRGRRYGRSLSLLSPIGSISPHDSLETGNHASGSSGDVTSLSPMLGSRAPPPLERDPNQSPTPSVPPSPSAALRLRIPKRFAKKLHSKLEQARASERERHSGENVSGTSTLSGDNSGRTSGLASPISSGRTPSMSPSMYRISSR</sequence>
<evidence type="ECO:0000313" key="2">
    <source>
        <dbReference type="EMBL" id="GCA65085.1"/>
    </source>
</evidence>
<accession>A0A391NV91</accession>
<feature type="compositionally biased region" description="Basic residues" evidence="1">
    <location>
        <begin position="118"/>
        <end position="128"/>
    </location>
</feature>
<keyword evidence="3" id="KW-1185">Reference proteome</keyword>
<proteinExistence type="predicted"/>
<feature type="non-terminal residue" evidence="2">
    <location>
        <position position="186"/>
    </location>
</feature>
<organism evidence="2 3">
    <name type="scientific">Kipferlia bialata</name>
    <dbReference type="NCBI Taxonomy" id="797122"/>
    <lineage>
        <taxon>Eukaryota</taxon>
        <taxon>Metamonada</taxon>
        <taxon>Carpediemonas-like organisms</taxon>
        <taxon>Kipferlia</taxon>
    </lineage>
</organism>
<protein>
    <submittedName>
        <fullName evidence="2">Uncharacterized protein</fullName>
    </submittedName>
</protein>
<feature type="compositionally biased region" description="Basic and acidic residues" evidence="1">
    <location>
        <begin position="129"/>
        <end position="144"/>
    </location>
</feature>
<feature type="compositionally biased region" description="Low complexity" evidence="1">
    <location>
        <begin position="50"/>
        <end position="63"/>
    </location>
</feature>
<evidence type="ECO:0000256" key="1">
    <source>
        <dbReference type="SAM" id="MobiDB-lite"/>
    </source>
</evidence>
<feature type="region of interest" description="Disordered" evidence="1">
    <location>
        <begin position="1"/>
        <end position="186"/>
    </location>
</feature>
<dbReference type="Proteomes" id="UP000265618">
    <property type="component" value="Unassembled WGS sequence"/>
</dbReference>
<feature type="non-terminal residue" evidence="2">
    <location>
        <position position="1"/>
    </location>
</feature>
<feature type="compositionally biased region" description="Basic and acidic residues" evidence="1">
    <location>
        <begin position="16"/>
        <end position="32"/>
    </location>
</feature>
<feature type="compositionally biased region" description="Low complexity" evidence="1">
    <location>
        <begin position="1"/>
        <end position="12"/>
    </location>
</feature>